<gene>
    <name evidence="5" type="ORF">PC110_g7223</name>
    <name evidence="2" type="ORF">PC117_g22825</name>
    <name evidence="3" type="ORF">PC118_g20695</name>
    <name evidence="4" type="ORF">PC129_g19925</name>
</gene>
<dbReference type="EMBL" id="RCML01001288">
    <property type="protein sequence ID" value="KAG2963787.1"/>
    <property type="molecule type" value="Genomic_DNA"/>
</dbReference>
<evidence type="ECO:0000256" key="1">
    <source>
        <dbReference type="SAM" id="MobiDB-lite"/>
    </source>
</evidence>
<proteinExistence type="predicted"/>
<feature type="compositionally biased region" description="Basic and acidic residues" evidence="1">
    <location>
        <begin position="41"/>
        <end position="95"/>
    </location>
</feature>
<dbReference type="Proteomes" id="UP000251314">
    <property type="component" value="Unassembled WGS sequence"/>
</dbReference>
<evidence type="ECO:0000313" key="2">
    <source>
        <dbReference type="EMBL" id="KAG2897274.1"/>
    </source>
</evidence>
<dbReference type="VEuPathDB" id="FungiDB:PC110_g7223"/>
<feature type="region of interest" description="Disordered" evidence="1">
    <location>
        <begin position="1"/>
        <end position="95"/>
    </location>
</feature>
<reference evidence="5 6" key="1">
    <citation type="submission" date="2018-01" db="EMBL/GenBank/DDBJ databases">
        <title>Draft genome of the strawberry crown rot pathogen Phytophthora cactorum.</title>
        <authorList>
            <person name="Armitage A.D."/>
            <person name="Lysoe E."/>
            <person name="Nellist C.F."/>
            <person name="Harrison R.J."/>
            <person name="Brurberg M.B."/>
        </authorList>
    </citation>
    <scope>NUCLEOTIDE SEQUENCE [LARGE SCALE GENOMIC DNA]</scope>
    <source>
        <strain evidence="5 6">10300</strain>
    </source>
</reference>
<dbReference type="EMBL" id="MJFZ01000137">
    <property type="protein sequence ID" value="RAW36509.1"/>
    <property type="molecule type" value="Genomic_DNA"/>
</dbReference>
<dbReference type="EMBL" id="RCMV01001341">
    <property type="protein sequence ID" value="KAG3209057.1"/>
    <property type="molecule type" value="Genomic_DNA"/>
</dbReference>
<evidence type="ECO:0000313" key="4">
    <source>
        <dbReference type="EMBL" id="KAG3209057.1"/>
    </source>
</evidence>
<dbReference type="EMBL" id="RCMK01001305">
    <property type="protein sequence ID" value="KAG2897274.1"/>
    <property type="molecule type" value="Genomic_DNA"/>
</dbReference>
<dbReference type="Proteomes" id="UP000736787">
    <property type="component" value="Unassembled WGS sequence"/>
</dbReference>
<evidence type="ECO:0000313" key="3">
    <source>
        <dbReference type="EMBL" id="KAG2963787.1"/>
    </source>
</evidence>
<evidence type="ECO:0000313" key="5">
    <source>
        <dbReference type="EMBL" id="RAW36509.1"/>
    </source>
</evidence>
<feature type="compositionally biased region" description="Basic residues" evidence="1">
    <location>
        <begin position="31"/>
        <end position="40"/>
    </location>
</feature>
<dbReference type="Proteomes" id="UP000697107">
    <property type="component" value="Unassembled WGS sequence"/>
</dbReference>
<accession>A0A329SIE8</accession>
<dbReference type="AlphaFoldDB" id="A0A329SIE8"/>
<name>A0A329SIE8_9STRA</name>
<sequence>MRSVPLKTRRRPKGTEVPRGRDKYGKAGRTGVRRQRNRRPGAREQGSKRGASDYPQKRNGREKEGYKPEACEKGLPDREPKARAKGEKPDNKHGRLFIEADLDRLERGEYGTATVELEKYDKEQDERLFLLDEVELIRRMKENRRRT</sequence>
<protein>
    <submittedName>
        <fullName evidence="5">Uncharacterized protein</fullName>
    </submittedName>
</protein>
<evidence type="ECO:0000313" key="6">
    <source>
        <dbReference type="Proteomes" id="UP000251314"/>
    </source>
</evidence>
<dbReference type="Proteomes" id="UP000760860">
    <property type="component" value="Unassembled WGS sequence"/>
</dbReference>
<feature type="compositionally biased region" description="Basic and acidic residues" evidence="1">
    <location>
        <begin position="13"/>
        <end position="25"/>
    </location>
</feature>
<comment type="caution">
    <text evidence="5">The sequence shown here is derived from an EMBL/GenBank/DDBJ whole genome shotgun (WGS) entry which is preliminary data.</text>
</comment>
<reference evidence="2" key="2">
    <citation type="submission" date="2018-10" db="EMBL/GenBank/DDBJ databases">
        <title>Effector identification in a new, highly contiguous assembly of the strawberry crown rot pathogen Phytophthora cactorum.</title>
        <authorList>
            <person name="Armitage A.D."/>
            <person name="Nellist C.F."/>
            <person name="Bates H."/>
            <person name="Vickerstaff R.J."/>
            <person name="Harrison R.J."/>
        </authorList>
    </citation>
    <scope>NUCLEOTIDE SEQUENCE</scope>
    <source>
        <strain evidence="2">4040</strain>
        <strain evidence="3">P415</strain>
        <strain evidence="4">P421</strain>
    </source>
</reference>
<organism evidence="5 6">
    <name type="scientific">Phytophthora cactorum</name>
    <dbReference type="NCBI Taxonomy" id="29920"/>
    <lineage>
        <taxon>Eukaryota</taxon>
        <taxon>Sar</taxon>
        <taxon>Stramenopiles</taxon>
        <taxon>Oomycota</taxon>
        <taxon>Peronosporomycetes</taxon>
        <taxon>Peronosporales</taxon>
        <taxon>Peronosporaceae</taxon>
        <taxon>Phytophthora</taxon>
    </lineage>
</organism>
<keyword evidence="6" id="KW-1185">Reference proteome</keyword>